<keyword evidence="4" id="KW-1185">Reference proteome</keyword>
<proteinExistence type="predicted"/>
<evidence type="ECO:0000313" key="3">
    <source>
        <dbReference type="EMBL" id="PSR83898.1"/>
    </source>
</evidence>
<accession>A0A2T3A6P1</accession>
<keyword evidence="2" id="KW-0732">Signal</keyword>
<feature type="chain" id="PRO_5015697166" description="Extracellular membrane protein CFEM domain-containing protein" evidence="2">
    <location>
        <begin position="27"/>
        <end position="232"/>
    </location>
</feature>
<reference evidence="3 4" key="1">
    <citation type="journal article" date="2018" name="Mycol. Prog.">
        <title>Coniella lustricola, a new species from submerged detritus.</title>
        <authorList>
            <person name="Raudabaugh D.B."/>
            <person name="Iturriaga T."/>
            <person name="Carver A."/>
            <person name="Mondo S."/>
            <person name="Pangilinan J."/>
            <person name="Lipzen A."/>
            <person name="He G."/>
            <person name="Amirebrahimi M."/>
            <person name="Grigoriev I.V."/>
            <person name="Miller A.N."/>
        </authorList>
    </citation>
    <scope>NUCLEOTIDE SEQUENCE [LARGE SCALE GENOMIC DNA]</scope>
    <source>
        <strain evidence="3 4">B22-T-1</strain>
    </source>
</reference>
<sequence length="232" mass="24333">MSVSLRGWLAAVGVVVLAVFVCPAPALCPALCSAPCTIHSPTSLSNSCNLACAALLATAFVAPAPLSTSILSCNTIAASLALAPSPRSRPSPPLPPPFTIHRTAPFPLGPWPPKKRHESSSCRFTHDAHGCWRSHFSLRVRQGMHEMTWRLRLMTLRGGSAAVTAVTAVTAVVVVVDDDGGRGGGSDAFTAPEPEALVAVLIPADEQEEEEEEAEAGAGRDGETWARRKTPV</sequence>
<evidence type="ECO:0008006" key="5">
    <source>
        <dbReference type="Google" id="ProtNLM"/>
    </source>
</evidence>
<dbReference type="EMBL" id="KZ678452">
    <property type="protein sequence ID" value="PSR83898.1"/>
    <property type="molecule type" value="Genomic_DNA"/>
</dbReference>
<evidence type="ECO:0000256" key="1">
    <source>
        <dbReference type="SAM" id="MobiDB-lite"/>
    </source>
</evidence>
<evidence type="ECO:0000313" key="4">
    <source>
        <dbReference type="Proteomes" id="UP000241462"/>
    </source>
</evidence>
<feature type="signal peptide" evidence="2">
    <location>
        <begin position="1"/>
        <end position="26"/>
    </location>
</feature>
<dbReference type="AlphaFoldDB" id="A0A2T3A6P1"/>
<dbReference type="InParanoid" id="A0A2T3A6P1"/>
<feature type="compositionally biased region" description="Acidic residues" evidence="1">
    <location>
        <begin position="205"/>
        <end position="215"/>
    </location>
</feature>
<feature type="region of interest" description="Disordered" evidence="1">
    <location>
        <begin position="204"/>
        <end position="232"/>
    </location>
</feature>
<evidence type="ECO:0000256" key="2">
    <source>
        <dbReference type="SAM" id="SignalP"/>
    </source>
</evidence>
<protein>
    <recommendedName>
        <fullName evidence="5">Extracellular membrane protein CFEM domain-containing protein</fullName>
    </recommendedName>
</protein>
<name>A0A2T3A6P1_9PEZI</name>
<dbReference type="Proteomes" id="UP000241462">
    <property type="component" value="Unassembled WGS sequence"/>
</dbReference>
<organism evidence="3 4">
    <name type="scientific">Coniella lustricola</name>
    <dbReference type="NCBI Taxonomy" id="2025994"/>
    <lineage>
        <taxon>Eukaryota</taxon>
        <taxon>Fungi</taxon>
        <taxon>Dikarya</taxon>
        <taxon>Ascomycota</taxon>
        <taxon>Pezizomycotina</taxon>
        <taxon>Sordariomycetes</taxon>
        <taxon>Sordariomycetidae</taxon>
        <taxon>Diaporthales</taxon>
        <taxon>Schizoparmaceae</taxon>
        <taxon>Coniella</taxon>
    </lineage>
</organism>
<gene>
    <name evidence="3" type="ORF">BD289DRAFT_435128</name>
</gene>